<comment type="subcellular location">
    <subcellularLocation>
        <location evidence="2">Mitochondrion inner membrane</location>
        <topology evidence="2">Single-pass membrane protein</topology>
        <orientation evidence="2">Intermembrane side</orientation>
    </subcellularLocation>
</comment>
<dbReference type="Pfam" id="PF04442">
    <property type="entry name" value="CtaG_Cox11"/>
    <property type="match status" value="1"/>
</dbReference>
<dbReference type="STRING" id="1344416.A0A139AJU7"/>
<sequence>MFSAPLSLPRLSQTPQLLFLSARSSLSSLPSPLLFPPHSLSLSRTRSLLSCRFLTTPTARSHQASSSFAQSEAQAALARRMDAYRARQRESVISSALYVASIIIFMSGLSYAAVPLYKLVCSVTSIDGTPKVADLSKDGGYENIRPVVGAKKLRIHFNADVSQTLGWKFRPQTREVRVVPGETALAFYTATNNSDEDIIGISTYSVVPAKAAQYFNKIQCFCFEEQKLLAHESVDMPVFFYIDPAFADDPWMQDVDDITLSYCFFKSKGT</sequence>
<dbReference type="InterPro" id="IPR007533">
    <property type="entry name" value="Cyt_c_oxidase_assmbl_CtaG"/>
</dbReference>
<evidence type="ECO:0000256" key="4">
    <source>
        <dbReference type="ARBA" id="ARBA00022989"/>
    </source>
</evidence>
<dbReference type="HAMAP" id="MF_00155">
    <property type="entry name" value="CtaG"/>
    <property type="match status" value="1"/>
</dbReference>
<dbReference type="GO" id="GO:0009060">
    <property type="term" value="P:aerobic respiration"/>
    <property type="evidence" value="ECO:0007669"/>
    <property type="project" value="EnsemblFungi"/>
</dbReference>
<dbReference type="Gene3D" id="2.60.370.10">
    <property type="entry name" value="Ctag/Cox11"/>
    <property type="match status" value="1"/>
</dbReference>
<reference evidence="7 8" key="1">
    <citation type="journal article" date="2015" name="Genome Biol. Evol.">
        <title>Phylogenomic analyses indicate that early fungi evolved digesting cell walls of algal ancestors of land plants.</title>
        <authorList>
            <person name="Chang Y."/>
            <person name="Wang S."/>
            <person name="Sekimoto S."/>
            <person name="Aerts A.L."/>
            <person name="Choi C."/>
            <person name="Clum A."/>
            <person name="LaButti K.M."/>
            <person name="Lindquist E.A."/>
            <person name="Yee Ngan C."/>
            <person name="Ohm R.A."/>
            <person name="Salamov A.A."/>
            <person name="Grigoriev I.V."/>
            <person name="Spatafora J.W."/>
            <person name="Berbee M.L."/>
        </authorList>
    </citation>
    <scope>NUCLEOTIDE SEQUENCE [LARGE SCALE GENOMIC DNA]</scope>
    <source>
        <strain evidence="7 8">JEL478</strain>
    </source>
</reference>
<dbReference type="PANTHER" id="PTHR21320:SF3">
    <property type="entry name" value="CYTOCHROME C OXIDASE ASSEMBLY PROTEIN COX11, MITOCHONDRIAL-RELATED"/>
    <property type="match status" value="1"/>
</dbReference>
<dbReference type="Proteomes" id="UP000070544">
    <property type="component" value="Unassembled WGS sequence"/>
</dbReference>
<dbReference type="PANTHER" id="PTHR21320">
    <property type="entry name" value="CYTOCHROME C OXIDASE ASSEMBLY PROTEIN COX11-RELATED"/>
    <property type="match status" value="1"/>
</dbReference>
<evidence type="ECO:0000256" key="1">
    <source>
        <dbReference type="ARBA" id="ARBA00004007"/>
    </source>
</evidence>
<proteinExistence type="inferred from homology"/>
<keyword evidence="8" id="KW-1185">Reference proteome</keyword>
<dbReference type="GO" id="GO:0005507">
    <property type="term" value="F:copper ion binding"/>
    <property type="evidence" value="ECO:0007669"/>
    <property type="project" value="EnsemblFungi"/>
</dbReference>
<dbReference type="GO" id="GO:0005758">
    <property type="term" value="C:mitochondrial intermembrane space"/>
    <property type="evidence" value="ECO:0007669"/>
    <property type="project" value="EnsemblFungi"/>
</dbReference>
<evidence type="ECO:0000256" key="2">
    <source>
        <dbReference type="ARBA" id="ARBA00004243"/>
    </source>
</evidence>
<dbReference type="GO" id="GO:0005761">
    <property type="term" value="C:mitochondrial ribosome"/>
    <property type="evidence" value="ECO:0007669"/>
    <property type="project" value="EnsemblFungi"/>
</dbReference>
<accession>A0A139AJU7</accession>
<evidence type="ECO:0008006" key="9">
    <source>
        <dbReference type="Google" id="ProtNLM"/>
    </source>
</evidence>
<evidence type="ECO:0000256" key="6">
    <source>
        <dbReference type="SAM" id="Phobius"/>
    </source>
</evidence>
<dbReference type="OrthoDB" id="1704689at2759"/>
<dbReference type="GO" id="GO:0045454">
    <property type="term" value="P:cell redox homeostasis"/>
    <property type="evidence" value="ECO:0007669"/>
    <property type="project" value="EnsemblFungi"/>
</dbReference>
<dbReference type="GO" id="GO:0005743">
    <property type="term" value="C:mitochondrial inner membrane"/>
    <property type="evidence" value="ECO:0007669"/>
    <property type="project" value="UniProtKB-SubCell"/>
</dbReference>
<evidence type="ECO:0000313" key="8">
    <source>
        <dbReference type="Proteomes" id="UP000070544"/>
    </source>
</evidence>
<dbReference type="InterPro" id="IPR023471">
    <property type="entry name" value="CtaG/Cox11_dom_sf"/>
</dbReference>
<dbReference type="OMA" id="KCYNGDL"/>
<dbReference type="AlphaFoldDB" id="A0A139AJU7"/>
<name>A0A139AJU7_GONPJ</name>
<keyword evidence="5 6" id="KW-0472">Membrane</keyword>
<dbReference type="SUPFAM" id="SSF110111">
    <property type="entry name" value="Ctag/Cox11"/>
    <property type="match status" value="1"/>
</dbReference>
<keyword evidence="3 6" id="KW-0812">Transmembrane</keyword>
<dbReference type="FunFam" id="2.60.370.10:FF:000001">
    <property type="entry name" value="COX11 cytochrome c oxidase assembly homolog"/>
    <property type="match status" value="1"/>
</dbReference>
<dbReference type="EMBL" id="KQ965750">
    <property type="protein sequence ID" value="KXS16753.1"/>
    <property type="molecule type" value="Genomic_DNA"/>
</dbReference>
<feature type="transmembrane region" description="Helical" evidence="6">
    <location>
        <begin position="95"/>
        <end position="117"/>
    </location>
</feature>
<dbReference type="NCBIfam" id="NF003465">
    <property type="entry name" value="PRK05089.1"/>
    <property type="match status" value="1"/>
</dbReference>
<evidence type="ECO:0000313" key="7">
    <source>
        <dbReference type="EMBL" id="KXS16753.1"/>
    </source>
</evidence>
<organism evidence="7 8">
    <name type="scientific">Gonapodya prolifera (strain JEL478)</name>
    <name type="common">Monoblepharis prolifera</name>
    <dbReference type="NCBI Taxonomy" id="1344416"/>
    <lineage>
        <taxon>Eukaryota</taxon>
        <taxon>Fungi</taxon>
        <taxon>Fungi incertae sedis</taxon>
        <taxon>Chytridiomycota</taxon>
        <taxon>Chytridiomycota incertae sedis</taxon>
        <taxon>Monoblepharidomycetes</taxon>
        <taxon>Monoblepharidales</taxon>
        <taxon>Gonapodyaceae</taxon>
        <taxon>Gonapodya</taxon>
    </lineage>
</organism>
<gene>
    <name evidence="7" type="ORF">M427DRAFT_30882</name>
</gene>
<comment type="function">
    <text evidence="1">Exerts its effect at some terminal stage of cytochrome c oxidase synthesis, probably by being involved in the insertion of the copper B into subunit I.</text>
</comment>
<keyword evidence="4 6" id="KW-1133">Transmembrane helix</keyword>
<evidence type="ECO:0000256" key="5">
    <source>
        <dbReference type="ARBA" id="ARBA00023136"/>
    </source>
</evidence>
<evidence type="ECO:0000256" key="3">
    <source>
        <dbReference type="ARBA" id="ARBA00022692"/>
    </source>
</evidence>
<dbReference type="GO" id="GO:0033617">
    <property type="term" value="P:mitochondrial respiratory chain complex IV assembly"/>
    <property type="evidence" value="ECO:0007669"/>
    <property type="project" value="EnsemblFungi"/>
</dbReference>
<protein>
    <recommendedName>
        <fullName evidence="9">Cytochrome c oxidase assembly protein CtaG/Cox11</fullName>
    </recommendedName>
</protein>